<evidence type="ECO:0000259" key="4">
    <source>
        <dbReference type="Pfam" id="PF07655"/>
    </source>
</evidence>
<evidence type="ECO:0000313" key="5">
    <source>
        <dbReference type="EMBL" id="PZP54292.1"/>
    </source>
</evidence>
<dbReference type="Pfam" id="PF00263">
    <property type="entry name" value="Secretin"/>
    <property type="match status" value="1"/>
</dbReference>
<feature type="compositionally biased region" description="Low complexity" evidence="1">
    <location>
        <begin position="176"/>
        <end position="186"/>
    </location>
</feature>
<proteinExistence type="predicted"/>
<dbReference type="AlphaFoldDB" id="A0A2W5HFD7"/>
<dbReference type="InterPro" id="IPR001775">
    <property type="entry name" value="GspD/PilQ"/>
</dbReference>
<feature type="chain" id="PRO_5016115485" evidence="2">
    <location>
        <begin position="23"/>
        <end position="665"/>
    </location>
</feature>
<accession>A0A2W5HFD7</accession>
<dbReference type="InterPro" id="IPR011514">
    <property type="entry name" value="Secretin_N_2"/>
</dbReference>
<comment type="caution">
    <text evidence="5">The sequence shown here is derived from an EMBL/GenBank/DDBJ whole genome shotgun (WGS) entry which is preliminary data.</text>
</comment>
<evidence type="ECO:0000256" key="1">
    <source>
        <dbReference type="SAM" id="MobiDB-lite"/>
    </source>
</evidence>
<sequence>MKRSFSFRAALLTSACASIILAISGCQLTENMTKADRTTNQEVQDYRDMLGPREVPLDEAASKDIPELKAYVADGSASLKPMPLVSISVNQTIPLRDALFELAKQADYDIQLDPRIRGSIIYTARNKPYDLVIDQISQIAGLRYSFDDDTIKIELDTPYTQNYKVEYLAMTRKTSSTVTTSTEVSGGESGGAQTGSSFSISGESKTDFWGELDTNIKQILEANSQINTQITASDPEISVTAAPPPVPPLEEGDLNDAAPQAGDEHSSIVSNYSAGQSVPAATNNSVPGSPGNVPTGSAVPPTTSPPDDQSSNQTPGVPTTATPQQVQLNVNSLPTVDTADGGTTTYQPSYSINKQAGLISVYATQKAHNQIATYLDLMRKAVTSQVLIEAKVLEVELSDEFSYGIDWSVFNKSDSLGASLAITRGALSPGEPATFVIQNGSNGIENLVSAIQRFGTVHALASPRLTVLNNQAAVLNVAENRVYFEIDATREEDDETGDVDLTIDSEIKNVPEGVLINVLPSIDIERNMVSMQVRPTISRIESTIPDPAVAVILASVGLADSGISSDIPVVSTKELDTMLSMRSGETLVMGGLLEDRTQSTQRAVPILGEVPILGAAFRGQEDAITKNEVIILIKATIINAAQDSIHNTDRELYRVYSQDRRPTKL</sequence>
<dbReference type="GO" id="GO:0019867">
    <property type="term" value="C:outer membrane"/>
    <property type="evidence" value="ECO:0007669"/>
    <property type="project" value="InterPro"/>
</dbReference>
<organism evidence="5 6">
    <name type="scientific">Micavibrio aeruginosavorus</name>
    <dbReference type="NCBI Taxonomy" id="349221"/>
    <lineage>
        <taxon>Bacteria</taxon>
        <taxon>Pseudomonadati</taxon>
        <taxon>Bdellovibrionota</taxon>
        <taxon>Bdellovibrionia</taxon>
        <taxon>Bdellovibrionales</taxon>
        <taxon>Pseudobdellovibrionaceae</taxon>
        <taxon>Micavibrio</taxon>
    </lineage>
</organism>
<feature type="region of interest" description="Disordered" evidence="1">
    <location>
        <begin position="231"/>
        <end position="325"/>
    </location>
</feature>
<evidence type="ECO:0000256" key="2">
    <source>
        <dbReference type="SAM" id="SignalP"/>
    </source>
</evidence>
<reference evidence="5 6" key="1">
    <citation type="submission" date="2017-08" db="EMBL/GenBank/DDBJ databases">
        <title>Infants hospitalized years apart are colonized by the same room-sourced microbial strains.</title>
        <authorList>
            <person name="Brooks B."/>
            <person name="Olm M.R."/>
            <person name="Firek B.A."/>
            <person name="Baker R."/>
            <person name="Thomas B.C."/>
            <person name="Morowitz M.J."/>
            <person name="Banfield J.F."/>
        </authorList>
    </citation>
    <scope>NUCLEOTIDE SEQUENCE [LARGE SCALE GENOMIC DNA]</scope>
    <source>
        <strain evidence="5">S2_006_000_R2_64</strain>
    </source>
</reference>
<feature type="domain" description="Type II/III secretion system secretin-like" evidence="3">
    <location>
        <begin position="451"/>
        <end position="638"/>
    </location>
</feature>
<feature type="domain" description="Secretin N-terminal" evidence="4">
    <location>
        <begin position="160"/>
        <end position="223"/>
    </location>
</feature>
<keyword evidence="2" id="KW-0732">Signal</keyword>
<feature type="signal peptide" evidence="2">
    <location>
        <begin position="1"/>
        <end position="22"/>
    </location>
</feature>
<gene>
    <name evidence="5" type="ORF">DI586_10125</name>
</gene>
<dbReference type="PROSITE" id="PS51257">
    <property type="entry name" value="PROKAR_LIPOPROTEIN"/>
    <property type="match status" value="1"/>
</dbReference>
<dbReference type="Pfam" id="PF07655">
    <property type="entry name" value="Secretin_N_2"/>
    <property type="match status" value="1"/>
</dbReference>
<name>A0A2W5HFD7_9BACT</name>
<dbReference type="PRINTS" id="PR00811">
    <property type="entry name" value="BCTERIALGSPD"/>
</dbReference>
<feature type="compositionally biased region" description="Polar residues" evidence="1">
    <location>
        <begin position="267"/>
        <end position="295"/>
    </location>
</feature>
<dbReference type="GO" id="GO:0015627">
    <property type="term" value="C:type II protein secretion system complex"/>
    <property type="evidence" value="ECO:0007669"/>
    <property type="project" value="TreeGrafter"/>
</dbReference>
<feature type="region of interest" description="Disordered" evidence="1">
    <location>
        <begin position="176"/>
        <end position="202"/>
    </location>
</feature>
<dbReference type="InterPro" id="IPR004846">
    <property type="entry name" value="T2SS/T3SS_dom"/>
</dbReference>
<feature type="compositionally biased region" description="Polar residues" evidence="1">
    <location>
        <begin position="312"/>
        <end position="325"/>
    </location>
</feature>
<evidence type="ECO:0000259" key="3">
    <source>
        <dbReference type="Pfam" id="PF00263"/>
    </source>
</evidence>
<evidence type="ECO:0000313" key="6">
    <source>
        <dbReference type="Proteomes" id="UP000249739"/>
    </source>
</evidence>
<dbReference type="InterPro" id="IPR050810">
    <property type="entry name" value="Bact_Secretion_Sys_Channel"/>
</dbReference>
<dbReference type="PANTHER" id="PTHR30332">
    <property type="entry name" value="PROBABLE GENERAL SECRETION PATHWAY PROTEIN D"/>
    <property type="match status" value="1"/>
</dbReference>
<dbReference type="GO" id="GO:0009306">
    <property type="term" value="P:protein secretion"/>
    <property type="evidence" value="ECO:0007669"/>
    <property type="project" value="InterPro"/>
</dbReference>
<dbReference type="EMBL" id="QFOT01000146">
    <property type="protein sequence ID" value="PZP54292.1"/>
    <property type="molecule type" value="Genomic_DNA"/>
</dbReference>
<dbReference type="Proteomes" id="UP000249739">
    <property type="component" value="Unassembled WGS sequence"/>
</dbReference>
<dbReference type="PANTHER" id="PTHR30332:SF17">
    <property type="entry name" value="TYPE IV PILIATION SYSTEM PROTEIN DR_0774-RELATED"/>
    <property type="match status" value="1"/>
</dbReference>
<dbReference type="GO" id="GO:0009297">
    <property type="term" value="P:pilus assembly"/>
    <property type="evidence" value="ECO:0007669"/>
    <property type="project" value="InterPro"/>
</dbReference>
<protein>
    <submittedName>
        <fullName evidence="5">Type II and III secretion system family protein</fullName>
    </submittedName>
</protein>